<dbReference type="CDD" id="cd01948">
    <property type="entry name" value="EAL"/>
    <property type="match status" value="1"/>
</dbReference>
<organism evidence="2">
    <name type="scientific">uncultured Frankineae bacterium</name>
    <dbReference type="NCBI Taxonomy" id="437475"/>
    <lineage>
        <taxon>Bacteria</taxon>
        <taxon>Bacillati</taxon>
        <taxon>Actinomycetota</taxon>
        <taxon>Actinomycetes</taxon>
        <taxon>Frankiales</taxon>
        <taxon>environmental samples</taxon>
    </lineage>
</organism>
<name>A0A6J4LCZ8_9ACTN</name>
<dbReference type="GO" id="GO:0071111">
    <property type="term" value="F:cyclic-guanylate-specific phosphodiesterase activity"/>
    <property type="evidence" value="ECO:0007669"/>
    <property type="project" value="InterPro"/>
</dbReference>
<dbReference type="AlphaFoldDB" id="A0A6J4LCZ8"/>
<dbReference type="InterPro" id="IPR035919">
    <property type="entry name" value="EAL_sf"/>
</dbReference>
<evidence type="ECO:0000259" key="1">
    <source>
        <dbReference type="PROSITE" id="PS50883"/>
    </source>
</evidence>
<reference evidence="2" key="1">
    <citation type="submission" date="2020-02" db="EMBL/GenBank/DDBJ databases">
        <authorList>
            <person name="Meier V. D."/>
        </authorList>
    </citation>
    <scope>NUCLEOTIDE SEQUENCE</scope>
    <source>
        <strain evidence="2">AVDCRST_MAG16</strain>
    </source>
</reference>
<dbReference type="InterPro" id="IPR001633">
    <property type="entry name" value="EAL_dom"/>
</dbReference>
<dbReference type="PANTHER" id="PTHR33121:SF79">
    <property type="entry name" value="CYCLIC DI-GMP PHOSPHODIESTERASE PDED-RELATED"/>
    <property type="match status" value="1"/>
</dbReference>
<gene>
    <name evidence="2" type="ORF">AVDCRST_MAG16-1170</name>
</gene>
<sequence>GLAPERLVLEITETVLMHDRDAAATALWGLKRLGVRIAIDDFGTGYSSLAVLRRLPFDTLKIDRSVVPDFTTDAYDPVVAAVVGLGHAMGLAVVAEGVETQAQAEGLRLLGCPLAQGYLYGRPMPPDELAQWARERS</sequence>
<accession>A0A6J4LCZ8</accession>
<dbReference type="Pfam" id="PF00563">
    <property type="entry name" value="EAL"/>
    <property type="match status" value="1"/>
</dbReference>
<dbReference type="InterPro" id="IPR050706">
    <property type="entry name" value="Cyclic-di-GMP_PDE-like"/>
</dbReference>
<evidence type="ECO:0000313" key="2">
    <source>
        <dbReference type="EMBL" id="CAA9328511.1"/>
    </source>
</evidence>
<dbReference type="SMART" id="SM00052">
    <property type="entry name" value="EAL"/>
    <property type="match status" value="1"/>
</dbReference>
<dbReference type="SUPFAM" id="SSF141868">
    <property type="entry name" value="EAL domain-like"/>
    <property type="match status" value="1"/>
</dbReference>
<dbReference type="PROSITE" id="PS50883">
    <property type="entry name" value="EAL"/>
    <property type="match status" value="1"/>
</dbReference>
<feature type="non-terminal residue" evidence="2">
    <location>
        <position position="1"/>
    </location>
</feature>
<dbReference type="PANTHER" id="PTHR33121">
    <property type="entry name" value="CYCLIC DI-GMP PHOSPHODIESTERASE PDEF"/>
    <property type="match status" value="1"/>
</dbReference>
<feature type="domain" description="EAL" evidence="1">
    <location>
        <begin position="1"/>
        <end position="137"/>
    </location>
</feature>
<dbReference type="Gene3D" id="3.20.20.450">
    <property type="entry name" value="EAL domain"/>
    <property type="match status" value="1"/>
</dbReference>
<protein>
    <submittedName>
        <fullName evidence="2">Diguanylate cyclase/phosphodiesterase (GGDEF &amp; EAL domains) with PAS/PAC sensor(S)</fullName>
    </submittedName>
</protein>
<proteinExistence type="predicted"/>
<dbReference type="EMBL" id="CADCUE010000099">
    <property type="protein sequence ID" value="CAA9328511.1"/>
    <property type="molecule type" value="Genomic_DNA"/>
</dbReference>